<dbReference type="Gene3D" id="3.30.420.10">
    <property type="entry name" value="Ribonuclease H-like superfamily/Ribonuclease H"/>
    <property type="match status" value="1"/>
</dbReference>
<dbReference type="InterPro" id="IPR009057">
    <property type="entry name" value="Homeodomain-like_sf"/>
</dbReference>
<proteinExistence type="predicted"/>
<dbReference type="SUPFAM" id="SSF46689">
    <property type="entry name" value="Homeodomain-like"/>
    <property type="match status" value="1"/>
</dbReference>
<reference evidence="6 8" key="2">
    <citation type="submission" date="2018-10" db="EMBL/GenBank/DDBJ databases">
        <title>Bradyrhizobium sp. nov., effective nodules isolated from peanut in China.</title>
        <authorList>
            <person name="Li Y."/>
        </authorList>
    </citation>
    <scope>NUCLEOTIDE SEQUENCE [LARGE SCALE GENOMIC DNA]</scope>
    <source>
        <strain evidence="6 8">CCBAU 53426</strain>
    </source>
</reference>
<dbReference type="Proteomes" id="UP000288972">
    <property type="component" value="Chromosome"/>
</dbReference>
<name>A0AAE6C7D9_9BRAD</name>
<dbReference type="InterPro" id="IPR002622">
    <property type="entry name" value="Transposase_14"/>
</dbReference>
<dbReference type="Pfam" id="PF13358">
    <property type="entry name" value="DDE_3"/>
    <property type="match status" value="1"/>
</dbReference>
<dbReference type="AlphaFoldDB" id="A0AAE6C7D9"/>
<dbReference type="NCBIfam" id="NF033545">
    <property type="entry name" value="transpos_IS630"/>
    <property type="match status" value="1"/>
</dbReference>
<reference evidence="3 7" key="1">
    <citation type="submission" date="2018-06" db="EMBL/GenBank/DDBJ databases">
        <title>Comparative genomics of rhizobia nodulating Arachis hypogaea in China.</title>
        <authorList>
            <person name="Li Y."/>
        </authorList>
    </citation>
    <scope>NUCLEOTIDE SEQUENCE [LARGE SCALE GENOMIC DNA]</scope>
    <source>
        <strain evidence="3 7">CCBAU 51670</strain>
    </source>
</reference>
<protein>
    <submittedName>
        <fullName evidence="3">IS630 family transposase</fullName>
    </submittedName>
</protein>
<dbReference type="EMBL" id="RDQZ01000090">
    <property type="protein sequence ID" value="RXH01721.1"/>
    <property type="molecule type" value="Genomic_DNA"/>
</dbReference>
<dbReference type="KEGG" id="bgz:XH91_33680"/>
<sequence>MAHGEALRIRVIKAVVEDGLSRNEAARIFRVGIASAIRWVKAFEETQRTAALPTGGDRRSVLKPHRDWLLELRRKENDLTLDAIAERLLRRHGVEADKSMLSRFFAGEGISFKKTVHASEQDRPDVVERRQAWRCAQTSLGGRLIFLDETWTTTAMTRRYAWADVGTRALGHAPHGHWKTTTFLAGLTCKGLIAPFVLDGPINAECFFAYVEQILVPALREGDTVILDNLSSHKNEAARRLIADAGASLLFLPPYSPDLNPIEMAFAKLKELLRQAQARTVDALWDLIGRSLSLFTPEECANYIRHCGYNPL</sequence>
<gene>
    <name evidence="6" type="ORF">EAS56_38290</name>
    <name evidence="3" type="ORF">XH91_08410</name>
    <name evidence="4" type="ORF">XH91_26870</name>
    <name evidence="5" type="ORF">XH91_33680</name>
</gene>
<dbReference type="Proteomes" id="UP000290401">
    <property type="component" value="Unassembled WGS sequence"/>
</dbReference>
<evidence type="ECO:0000259" key="2">
    <source>
        <dbReference type="Pfam" id="PF13358"/>
    </source>
</evidence>
<dbReference type="InterPro" id="IPR038717">
    <property type="entry name" value="Tc1-like_DDE_dom"/>
</dbReference>
<dbReference type="PANTHER" id="PTHR46564:SF1">
    <property type="entry name" value="TRANSPOSASE"/>
    <property type="match status" value="1"/>
</dbReference>
<evidence type="ECO:0000313" key="7">
    <source>
        <dbReference type="Proteomes" id="UP000288972"/>
    </source>
</evidence>
<dbReference type="EMBL" id="CP030053">
    <property type="protein sequence ID" value="QAU48617.1"/>
    <property type="molecule type" value="Genomic_DNA"/>
</dbReference>
<dbReference type="InterPro" id="IPR047655">
    <property type="entry name" value="Transpos_IS630-like"/>
</dbReference>
<evidence type="ECO:0000313" key="5">
    <source>
        <dbReference type="EMBL" id="QAU49832.1"/>
    </source>
</evidence>
<dbReference type="Pfam" id="PF01710">
    <property type="entry name" value="HTH_Tnp_IS630"/>
    <property type="match status" value="1"/>
</dbReference>
<feature type="domain" description="Tc1-like transposase DDE" evidence="2">
    <location>
        <begin position="143"/>
        <end position="284"/>
    </location>
</feature>
<accession>A0AAE6C7D9</accession>
<feature type="domain" description="Transposase Synechocystis PCC 6803" evidence="1">
    <location>
        <begin position="1"/>
        <end position="44"/>
    </location>
</feature>
<dbReference type="GO" id="GO:0003676">
    <property type="term" value="F:nucleic acid binding"/>
    <property type="evidence" value="ECO:0007669"/>
    <property type="project" value="InterPro"/>
</dbReference>
<evidence type="ECO:0000313" key="8">
    <source>
        <dbReference type="Proteomes" id="UP000290401"/>
    </source>
</evidence>
<evidence type="ECO:0000313" key="3">
    <source>
        <dbReference type="EMBL" id="QAU45372.1"/>
    </source>
</evidence>
<dbReference type="InterPro" id="IPR036397">
    <property type="entry name" value="RNaseH_sf"/>
</dbReference>
<evidence type="ECO:0000313" key="4">
    <source>
        <dbReference type="EMBL" id="QAU48617.1"/>
    </source>
</evidence>
<evidence type="ECO:0000259" key="1">
    <source>
        <dbReference type="Pfam" id="PF01710"/>
    </source>
</evidence>
<organism evidence="3 7">
    <name type="scientific">Bradyrhizobium guangzhouense</name>
    <dbReference type="NCBI Taxonomy" id="1325095"/>
    <lineage>
        <taxon>Bacteria</taxon>
        <taxon>Pseudomonadati</taxon>
        <taxon>Pseudomonadota</taxon>
        <taxon>Alphaproteobacteria</taxon>
        <taxon>Hyphomicrobiales</taxon>
        <taxon>Nitrobacteraceae</taxon>
        <taxon>Bradyrhizobium</taxon>
    </lineage>
</organism>
<keyword evidence="8" id="KW-1185">Reference proteome</keyword>
<dbReference type="RefSeq" id="WP_128950151.1">
    <property type="nucleotide sequence ID" value="NZ_CP030053.1"/>
</dbReference>
<dbReference type="EMBL" id="CP030053">
    <property type="protein sequence ID" value="QAU45372.1"/>
    <property type="molecule type" value="Genomic_DNA"/>
</dbReference>
<dbReference type="PANTHER" id="PTHR46564">
    <property type="entry name" value="TRANSPOSASE"/>
    <property type="match status" value="1"/>
</dbReference>
<dbReference type="EMBL" id="CP030053">
    <property type="protein sequence ID" value="QAU49832.1"/>
    <property type="molecule type" value="Genomic_DNA"/>
</dbReference>
<dbReference type="KEGG" id="bgz:XH91_08410"/>
<dbReference type="KEGG" id="bgz:XH91_26870"/>
<evidence type="ECO:0000313" key="6">
    <source>
        <dbReference type="EMBL" id="RXH01721.1"/>
    </source>
</evidence>